<protein>
    <submittedName>
        <fullName evidence="1">Uncharacterized protein</fullName>
    </submittedName>
</protein>
<name>A0A0G1DKD8_9BACT</name>
<reference evidence="1 2" key="1">
    <citation type="journal article" date="2015" name="Nature">
        <title>rRNA introns, odd ribosomes, and small enigmatic genomes across a large radiation of phyla.</title>
        <authorList>
            <person name="Brown C.T."/>
            <person name="Hug L.A."/>
            <person name="Thomas B.C."/>
            <person name="Sharon I."/>
            <person name="Castelle C.J."/>
            <person name="Singh A."/>
            <person name="Wilkins M.J."/>
            <person name="Williams K.H."/>
            <person name="Banfield J.F."/>
        </authorList>
    </citation>
    <scope>NUCLEOTIDE SEQUENCE [LARGE SCALE GENOMIC DNA]</scope>
</reference>
<dbReference type="STRING" id="1618443.UV73_C0003G0041"/>
<sequence>MSRYRNKILFLVLLLLFLSPVFIPGLRNILTIEDGRIILQFAESGEKVTRESNLKTIPTPTNMPSATPLPYSVITINGPSEITEGEMAAFTWYVNGQPTKVNSTSIYYGKKSTADWNISGISPEDSVYTQFLQEFIQGEFNIPLTFVGNSKTIEEGKYYYRSYALINNRHYWSSEKSFLVKAVPKNEIKVIDFPGKIHPNENAAFTWEILGPQASTWYTVIAGSKESKSGELPVTADLASTPYKILIKDFTEKESKVPLRFIGNTFFPDTGVYYFRALAFINDKNIWSEEYSLTVE</sequence>
<dbReference type="AlphaFoldDB" id="A0A0G1DKD8"/>
<organism evidence="1 2">
    <name type="scientific">Candidatus Gottesmanbacteria bacterium GW2011_GWA2_43_14</name>
    <dbReference type="NCBI Taxonomy" id="1618443"/>
    <lineage>
        <taxon>Bacteria</taxon>
        <taxon>Candidatus Gottesmaniibacteriota</taxon>
    </lineage>
</organism>
<proteinExistence type="predicted"/>
<dbReference type="EMBL" id="LCFP01000003">
    <property type="protein sequence ID" value="KKS98099.1"/>
    <property type="molecule type" value="Genomic_DNA"/>
</dbReference>
<dbReference type="Proteomes" id="UP000034894">
    <property type="component" value="Unassembled WGS sequence"/>
</dbReference>
<comment type="caution">
    <text evidence="1">The sequence shown here is derived from an EMBL/GenBank/DDBJ whole genome shotgun (WGS) entry which is preliminary data.</text>
</comment>
<accession>A0A0G1DKD8</accession>
<gene>
    <name evidence="1" type="ORF">UV73_C0003G0041</name>
</gene>
<evidence type="ECO:0000313" key="2">
    <source>
        <dbReference type="Proteomes" id="UP000034894"/>
    </source>
</evidence>
<evidence type="ECO:0000313" key="1">
    <source>
        <dbReference type="EMBL" id="KKS98099.1"/>
    </source>
</evidence>